<dbReference type="PANTHER" id="PTHR12303:SF6">
    <property type="entry name" value="CARNOSINE N-METHYLTRANSFERASE"/>
    <property type="match status" value="1"/>
</dbReference>
<dbReference type="InterPro" id="IPR012901">
    <property type="entry name" value="CARME"/>
</dbReference>
<feature type="region of interest" description="Disordered" evidence="6">
    <location>
        <begin position="121"/>
        <end position="201"/>
    </location>
</feature>
<name>A0A8J4UUU3_9MYCE</name>
<feature type="compositionally biased region" description="Polar residues" evidence="6">
    <location>
        <begin position="187"/>
        <end position="201"/>
    </location>
</feature>
<dbReference type="EMBL" id="AJWJ01000080">
    <property type="protein sequence ID" value="KAF2075916.1"/>
    <property type="molecule type" value="Genomic_DNA"/>
</dbReference>
<keyword evidence="3" id="KW-0489">Methyltransferase</keyword>
<dbReference type="PANTHER" id="PTHR12303">
    <property type="entry name" value="CARNOSINE N-METHYLTRANSFERASE"/>
    <property type="match status" value="1"/>
</dbReference>
<reference evidence="7" key="1">
    <citation type="submission" date="2020-01" db="EMBL/GenBank/DDBJ databases">
        <title>Development of genomics and gene disruption for Polysphondylium violaceum indicates a role for the polyketide synthase stlB in stalk morphogenesis.</title>
        <authorList>
            <person name="Narita B."/>
            <person name="Kawabe Y."/>
            <person name="Kin K."/>
            <person name="Saito T."/>
            <person name="Gibbs R."/>
            <person name="Kuspa A."/>
            <person name="Muzny D."/>
            <person name="Queller D."/>
            <person name="Richards S."/>
            <person name="Strassman J."/>
            <person name="Sucgang R."/>
            <person name="Worley K."/>
            <person name="Schaap P."/>
        </authorList>
    </citation>
    <scope>NUCLEOTIDE SEQUENCE</scope>
    <source>
        <strain evidence="7">QSvi11</strain>
    </source>
</reference>
<sequence length="463" mass="53663">MISHYETNLNERQKTLLPNFSHKTNQLSERININQNFFTWVVRESLDFEINKLYFLKIRHLNFNENNNNNNNSNINIDNSNNNNCNNNNNNNNNNNINNNNFNYNNTNKIEKSTWFNQSQRNSNNININNNKNSNSNNNNNINNLSTFSENSSTHSYSSNQSTVSSSPLTPQSNQEEDEDEDEEYDVSTTNSSSSIPGLSTPQVMDRLKNILLHLVRDWSLEGLQEREDSYALIIQELNSIYVNVENKSQVKVLCPSAGLGRLPYEIAAAGYCTELNEETLFMILPIYKLFQSDVEPFSISIYPFIHQTKNVEFIADQLREVKIPDIQIDKSITNSLSNLLCIAPGDFFEHYENQYDSFDSVCTSFFIDTQTSVFRLIETIFKILKPGGTWINNGPLFYHNSSENSIHLSKEELFGLFQSYGFQIMKEKLVNAQYTENIKSMYQINFKCWYFVVQKPIIDFQN</sequence>
<feature type="compositionally biased region" description="Low complexity" evidence="6">
    <location>
        <begin position="122"/>
        <end position="170"/>
    </location>
</feature>
<evidence type="ECO:0000256" key="2">
    <source>
        <dbReference type="ARBA" id="ARBA00012003"/>
    </source>
</evidence>
<evidence type="ECO:0000256" key="5">
    <source>
        <dbReference type="ARBA" id="ARBA00022691"/>
    </source>
</evidence>
<dbReference type="Pfam" id="PF07942">
    <property type="entry name" value="CARME"/>
    <property type="match status" value="1"/>
</dbReference>
<keyword evidence="5" id="KW-0949">S-adenosyl-L-methionine</keyword>
<evidence type="ECO:0000256" key="4">
    <source>
        <dbReference type="ARBA" id="ARBA00022679"/>
    </source>
</evidence>
<comment type="similarity">
    <text evidence="1">Belongs to the carnosine N-methyltransferase family.</text>
</comment>
<feature type="compositionally biased region" description="Acidic residues" evidence="6">
    <location>
        <begin position="175"/>
        <end position="186"/>
    </location>
</feature>
<dbReference type="InterPro" id="IPR029063">
    <property type="entry name" value="SAM-dependent_MTases_sf"/>
</dbReference>
<organism evidence="7 8">
    <name type="scientific">Polysphondylium violaceum</name>
    <dbReference type="NCBI Taxonomy" id="133409"/>
    <lineage>
        <taxon>Eukaryota</taxon>
        <taxon>Amoebozoa</taxon>
        <taxon>Evosea</taxon>
        <taxon>Eumycetozoa</taxon>
        <taxon>Dictyostelia</taxon>
        <taxon>Dictyosteliales</taxon>
        <taxon>Dictyosteliaceae</taxon>
        <taxon>Polysphondylium</taxon>
    </lineage>
</organism>
<keyword evidence="4" id="KW-0808">Transferase</keyword>
<comment type="caution">
    <text evidence="7">The sequence shown here is derived from an EMBL/GenBank/DDBJ whole genome shotgun (WGS) entry which is preliminary data.</text>
</comment>
<dbReference type="Proteomes" id="UP000695562">
    <property type="component" value="Unassembled WGS sequence"/>
</dbReference>
<feature type="region of interest" description="Disordered" evidence="6">
    <location>
        <begin position="73"/>
        <end position="105"/>
    </location>
</feature>
<dbReference type="GO" id="GO:0030735">
    <property type="term" value="F:carnosine N-methyltransferase activity"/>
    <property type="evidence" value="ECO:0007669"/>
    <property type="project" value="UniProtKB-EC"/>
</dbReference>
<proteinExistence type="inferred from homology"/>
<dbReference type="GO" id="GO:0032259">
    <property type="term" value="P:methylation"/>
    <property type="evidence" value="ECO:0007669"/>
    <property type="project" value="UniProtKB-KW"/>
</dbReference>
<evidence type="ECO:0000256" key="1">
    <source>
        <dbReference type="ARBA" id="ARBA00010086"/>
    </source>
</evidence>
<evidence type="ECO:0000256" key="3">
    <source>
        <dbReference type="ARBA" id="ARBA00022603"/>
    </source>
</evidence>
<dbReference type="SMART" id="SM01296">
    <property type="entry name" value="N2227"/>
    <property type="match status" value="1"/>
</dbReference>
<dbReference type="SUPFAM" id="SSF53335">
    <property type="entry name" value="S-adenosyl-L-methionine-dependent methyltransferases"/>
    <property type="match status" value="1"/>
</dbReference>
<accession>A0A8J4UUU3</accession>
<evidence type="ECO:0000256" key="6">
    <source>
        <dbReference type="SAM" id="MobiDB-lite"/>
    </source>
</evidence>
<keyword evidence="8" id="KW-1185">Reference proteome</keyword>
<dbReference type="EC" id="2.1.1.22" evidence="2"/>
<dbReference type="OrthoDB" id="20946at2759"/>
<gene>
    <name evidence="7" type="ORF">CYY_002764</name>
</gene>
<dbReference type="AlphaFoldDB" id="A0A8J4UUU3"/>
<protein>
    <recommendedName>
        <fullName evidence="2">carnosine N-methyltransferase</fullName>
        <ecNumber evidence="2">2.1.1.22</ecNumber>
    </recommendedName>
</protein>
<evidence type="ECO:0000313" key="8">
    <source>
        <dbReference type="Proteomes" id="UP000695562"/>
    </source>
</evidence>
<dbReference type="Gene3D" id="3.40.50.150">
    <property type="entry name" value="Vaccinia Virus protein VP39"/>
    <property type="match status" value="1"/>
</dbReference>
<evidence type="ECO:0000313" key="7">
    <source>
        <dbReference type="EMBL" id="KAF2075916.1"/>
    </source>
</evidence>